<comment type="caution">
    <text evidence="2">The sequence shown here is derived from an EMBL/GenBank/DDBJ whole genome shotgun (WGS) entry which is preliminary data.</text>
</comment>
<evidence type="ECO:0000313" key="2">
    <source>
        <dbReference type="EMBL" id="MFC7150305.1"/>
    </source>
</evidence>
<keyword evidence="1" id="KW-0472">Membrane</keyword>
<evidence type="ECO:0000313" key="3">
    <source>
        <dbReference type="Proteomes" id="UP001596378"/>
    </source>
</evidence>
<dbReference type="RefSeq" id="WP_378045798.1">
    <property type="nucleotide sequence ID" value="NZ_JBHMDN010000008.1"/>
</dbReference>
<dbReference type="Pfam" id="PF10067">
    <property type="entry name" value="DUF2306"/>
    <property type="match status" value="1"/>
</dbReference>
<accession>A0ABW2FAN6</accession>
<reference evidence="3" key="1">
    <citation type="journal article" date="2019" name="Int. J. Syst. Evol. Microbiol.">
        <title>The Global Catalogue of Microorganisms (GCM) 10K type strain sequencing project: providing services to taxonomists for standard genome sequencing and annotation.</title>
        <authorList>
            <consortium name="The Broad Institute Genomics Platform"/>
            <consortium name="The Broad Institute Genome Sequencing Center for Infectious Disease"/>
            <person name="Wu L."/>
            <person name="Ma J."/>
        </authorList>
    </citation>
    <scope>NUCLEOTIDE SEQUENCE [LARGE SCALE GENOMIC DNA]</scope>
    <source>
        <strain evidence="3">KCTC 12907</strain>
    </source>
</reference>
<gene>
    <name evidence="2" type="ORF">ACFQMJ_17390</name>
</gene>
<evidence type="ECO:0000256" key="1">
    <source>
        <dbReference type="SAM" id="Phobius"/>
    </source>
</evidence>
<proteinExistence type="predicted"/>
<organism evidence="2 3">
    <name type="scientific">Cohnella cellulosilytica</name>
    <dbReference type="NCBI Taxonomy" id="986710"/>
    <lineage>
        <taxon>Bacteria</taxon>
        <taxon>Bacillati</taxon>
        <taxon>Bacillota</taxon>
        <taxon>Bacilli</taxon>
        <taxon>Bacillales</taxon>
        <taxon>Paenibacillaceae</taxon>
        <taxon>Cohnella</taxon>
    </lineage>
</organism>
<dbReference type="Proteomes" id="UP001596378">
    <property type="component" value="Unassembled WGS sequence"/>
</dbReference>
<keyword evidence="3" id="KW-1185">Reference proteome</keyword>
<feature type="transmembrane region" description="Helical" evidence="1">
    <location>
        <begin position="150"/>
        <end position="172"/>
    </location>
</feature>
<feature type="transmembrane region" description="Helical" evidence="1">
    <location>
        <begin position="85"/>
        <end position="105"/>
    </location>
</feature>
<name>A0ABW2FAN6_9BACL</name>
<protein>
    <submittedName>
        <fullName evidence="2">DUF2306 domain-containing protein</fullName>
    </submittedName>
</protein>
<dbReference type="EMBL" id="JBHTAI010000010">
    <property type="protein sequence ID" value="MFC7150305.1"/>
    <property type="molecule type" value="Genomic_DNA"/>
</dbReference>
<sequence>MTRKIRRSKIGWGLLAGLIFAAAAFAVAPYLTMNSGLSRVPIRDSFELHYPLLLVHIYSSFIALAIGWLQFVPRLRERKPHIHRWIGRGYLTMVAVGSVSGLVVGMYTDSYIRQVAFLILVVLWIVTGWKGYRYARRRQFAEHGVWMIRSYAVTLVAATARIVTPLCILFYIANKGLPDGGVEAVLAHVMEVNIFLGLVINILITEWLIVKKRT</sequence>
<feature type="transmembrane region" description="Helical" evidence="1">
    <location>
        <begin position="111"/>
        <end position="129"/>
    </location>
</feature>
<keyword evidence="1" id="KW-1133">Transmembrane helix</keyword>
<feature type="transmembrane region" description="Helical" evidence="1">
    <location>
        <begin position="192"/>
        <end position="210"/>
    </location>
</feature>
<feature type="transmembrane region" description="Helical" evidence="1">
    <location>
        <begin position="50"/>
        <end position="73"/>
    </location>
</feature>
<dbReference type="InterPro" id="IPR018750">
    <property type="entry name" value="DUF2306_membrane"/>
</dbReference>
<keyword evidence="1" id="KW-0812">Transmembrane</keyword>